<proteinExistence type="predicted"/>
<organism evidence="1 2">
    <name type="scientific">Acaulospora colombiana</name>
    <dbReference type="NCBI Taxonomy" id="27376"/>
    <lineage>
        <taxon>Eukaryota</taxon>
        <taxon>Fungi</taxon>
        <taxon>Fungi incertae sedis</taxon>
        <taxon>Mucoromycota</taxon>
        <taxon>Glomeromycotina</taxon>
        <taxon>Glomeromycetes</taxon>
        <taxon>Diversisporales</taxon>
        <taxon>Acaulosporaceae</taxon>
        <taxon>Acaulospora</taxon>
    </lineage>
</organism>
<keyword evidence="2" id="KW-1185">Reference proteome</keyword>
<gene>
    <name evidence="1" type="ORF">ACOLOM_LOCUS2623</name>
</gene>
<dbReference type="EMBL" id="CAJVPT010003523">
    <property type="protein sequence ID" value="CAG8496894.1"/>
    <property type="molecule type" value="Genomic_DNA"/>
</dbReference>
<evidence type="ECO:0000313" key="2">
    <source>
        <dbReference type="Proteomes" id="UP000789525"/>
    </source>
</evidence>
<comment type="caution">
    <text evidence="1">The sequence shown here is derived from an EMBL/GenBank/DDBJ whole genome shotgun (WGS) entry which is preliminary data.</text>
</comment>
<accession>A0ACA9KW46</accession>
<name>A0ACA9KW46_9GLOM</name>
<evidence type="ECO:0000313" key="1">
    <source>
        <dbReference type="EMBL" id="CAG8496894.1"/>
    </source>
</evidence>
<reference evidence="1" key="1">
    <citation type="submission" date="2021-06" db="EMBL/GenBank/DDBJ databases">
        <authorList>
            <person name="Kallberg Y."/>
            <person name="Tangrot J."/>
            <person name="Rosling A."/>
        </authorList>
    </citation>
    <scope>NUCLEOTIDE SEQUENCE</scope>
    <source>
        <strain evidence="1">CL356</strain>
    </source>
</reference>
<dbReference type="Proteomes" id="UP000789525">
    <property type="component" value="Unassembled WGS sequence"/>
</dbReference>
<sequence>MAYNYNPNQPYGRPPQQSQQANRPNSLGPPTQVPPGADPQLWFWFQAVDTDKNGALTTEELQKALINGDWSPFNMETVRLMMNMFDTGASSDEIKRRSI</sequence>
<protein>
    <submittedName>
        <fullName evidence="1">2297_t:CDS:1</fullName>
    </submittedName>
</protein>